<evidence type="ECO:0000256" key="7">
    <source>
        <dbReference type="ARBA" id="ARBA00047899"/>
    </source>
</evidence>
<evidence type="ECO:0000313" key="10">
    <source>
        <dbReference type="EMBL" id="TKX24151.1"/>
    </source>
</evidence>
<gene>
    <name evidence="10" type="ORF">C1H76_3720</name>
</gene>
<keyword evidence="5 10" id="KW-0418">Kinase</keyword>
<dbReference type="EC" id="2.7.11.1" evidence="1"/>
<protein>
    <recommendedName>
        <fullName evidence="1">non-specific serine/threonine protein kinase</fullName>
        <ecNumber evidence="1">2.7.11.1</ecNumber>
    </recommendedName>
</protein>
<comment type="catalytic activity">
    <reaction evidence="7">
        <text>L-threonyl-[protein] + ATP = O-phospho-L-threonyl-[protein] + ADP + H(+)</text>
        <dbReference type="Rhea" id="RHEA:46608"/>
        <dbReference type="Rhea" id="RHEA-COMP:11060"/>
        <dbReference type="Rhea" id="RHEA-COMP:11605"/>
        <dbReference type="ChEBI" id="CHEBI:15378"/>
        <dbReference type="ChEBI" id="CHEBI:30013"/>
        <dbReference type="ChEBI" id="CHEBI:30616"/>
        <dbReference type="ChEBI" id="CHEBI:61977"/>
        <dbReference type="ChEBI" id="CHEBI:456216"/>
        <dbReference type="EC" id="2.7.11.1"/>
    </reaction>
</comment>
<evidence type="ECO:0000256" key="6">
    <source>
        <dbReference type="ARBA" id="ARBA00022840"/>
    </source>
</evidence>
<evidence type="ECO:0000256" key="5">
    <source>
        <dbReference type="ARBA" id="ARBA00022777"/>
    </source>
</evidence>
<dbReference type="PANTHER" id="PTHR47634">
    <property type="entry name" value="PROTEIN KINASE DOMAIN-CONTAINING PROTEIN-RELATED"/>
    <property type="match status" value="1"/>
</dbReference>
<dbReference type="GO" id="GO:0000245">
    <property type="term" value="P:spliceosomal complex assembly"/>
    <property type="evidence" value="ECO:0007669"/>
    <property type="project" value="TreeGrafter"/>
</dbReference>
<proteinExistence type="predicted"/>
<evidence type="ECO:0000256" key="2">
    <source>
        <dbReference type="ARBA" id="ARBA00022527"/>
    </source>
</evidence>
<dbReference type="PROSITE" id="PS50011">
    <property type="entry name" value="PROTEIN_KINASE_DOM"/>
    <property type="match status" value="1"/>
</dbReference>
<evidence type="ECO:0000256" key="1">
    <source>
        <dbReference type="ARBA" id="ARBA00012513"/>
    </source>
</evidence>
<name>A0A4U7B406_9PEZI</name>
<accession>A0A4U7B406</accession>
<dbReference type="SUPFAM" id="SSF56112">
    <property type="entry name" value="Protein kinase-like (PK-like)"/>
    <property type="match status" value="1"/>
</dbReference>
<dbReference type="AlphaFoldDB" id="A0A4U7B406"/>
<evidence type="ECO:0000256" key="8">
    <source>
        <dbReference type="ARBA" id="ARBA00048679"/>
    </source>
</evidence>
<evidence type="ECO:0000256" key="3">
    <source>
        <dbReference type="ARBA" id="ARBA00022679"/>
    </source>
</evidence>
<evidence type="ECO:0000259" key="9">
    <source>
        <dbReference type="PROSITE" id="PS50011"/>
    </source>
</evidence>
<keyword evidence="2" id="KW-0723">Serine/threonine-protein kinase</keyword>
<dbReference type="PANTHER" id="PTHR47634:SF9">
    <property type="entry name" value="PROTEIN KINASE DOMAIN-CONTAINING PROTEIN-RELATED"/>
    <property type="match status" value="1"/>
</dbReference>
<comment type="catalytic activity">
    <reaction evidence="8">
        <text>L-seryl-[protein] + ATP = O-phospho-L-seryl-[protein] + ADP + H(+)</text>
        <dbReference type="Rhea" id="RHEA:17989"/>
        <dbReference type="Rhea" id="RHEA-COMP:9863"/>
        <dbReference type="Rhea" id="RHEA-COMP:11604"/>
        <dbReference type="ChEBI" id="CHEBI:15378"/>
        <dbReference type="ChEBI" id="CHEBI:29999"/>
        <dbReference type="ChEBI" id="CHEBI:30616"/>
        <dbReference type="ChEBI" id="CHEBI:83421"/>
        <dbReference type="ChEBI" id="CHEBI:456216"/>
        <dbReference type="EC" id="2.7.11.1"/>
    </reaction>
</comment>
<dbReference type="Gene3D" id="1.10.510.10">
    <property type="entry name" value="Transferase(Phosphotransferase) domain 1"/>
    <property type="match status" value="1"/>
</dbReference>
<dbReference type="InterPro" id="IPR051334">
    <property type="entry name" value="SRPK"/>
</dbReference>
<dbReference type="GO" id="GO:0050684">
    <property type="term" value="P:regulation of mRNA processing"/>
    <property type="evidence" value="ECO:0007669"/>
    <property type="project" value="TreeGrafter"/>
</dbReference>
<dbReference type="GO" id="GO:0004674">
    <property type="term" value="F:protein serine/threonine kinase activity"/>
    <property type="evidence" value="ECO:0007669"/>
    <property type="project" value="UniProtKB-KW"/>
</dbReference>
<comment type="caution">
    <text evidence="10">The sequence shown here is derived from an EMBL/GenBank/DDBJ whole genome shotgun (WGS) entry which is preliminary data.</text>
</comment>
<dbReference type="InterPro" id="IPR011009">
    <property type="entry name" value="Kinase-like_dom_sf"/>
</dbReference>
<dbReference type="EMBL" id="PTQR01000047">
    <property type="protein sequence ID" value="TKX24151.1"/>
    <property type="molecule type" value="Genomic_DNA"/>
</dbReference>
<dbReference type="Pfam" id="PF00069">
    <property type="entry name" value="Pkinase"/>
    <property type="match status" value="1"/>
</dbReference>
<evidence type="ECO:0000256" key="4">
    <source>
        <dbReference type="ARBA" id="ARBA00022741"/>
    </source>
</evidence>
<keyword evidence="4" id="KW-0547">Nucleotide-binding</keyword>
<feature type="domain" description="Protein kinase" evidence="9">
    <location>
        <begin position="1"/>
        <end position="262"/>
    </location>
</feature>
<sequence length="270" mass="31377">MEEETLTDYRAERYYPVRIGDVFRSKYRIVAKLGFDISPNNILLELTDESLCSAIESHEMRFPSARKTLAERTIYESANMPITYGRPVICDFGCAHVGQKGTEDIMPDTYRAPEVILGMGWNNKVDIWSVGMMIWSLSQGYNLFRPAENSTFDNERHLSDMVSMMGNPPLDFLMKNRHTLNYWNKQGMVKSLRNRSRGRANVLLRSGQWIAQTEVSGQTLEQREKHWAGREKELLLDFMKQILRWLPEERPSAETLLEHEFKSEAFDPVD</sequence>
<keyword evidence="3" id="KW-0808">Transferase</keyword>
<organism evidence="10 11">
    <name type="scientific">Elsinoe australis</name>
    <dbReference type="NCBI Taxonomy" id="40998"/>
    <lineage>
        <taxon>Eukaryota</taxon>
        <taxon>Fungi</taxon>
        <taxon>Dikarya</taxon>
        <taxon>Ascomycota</taxon>
        <taxon>Pezizomycotina</taxon>
        <taxon>Dothideomycetes</taxon>
        <taxon>Dothideomycetidae</taxon>
        <taxon>Myriangiales</taxon>
        <taxon>Elsinoaceae</taxon>
        <taxon>Elsinoe</taxon>
    </lineage>
</organism>
<evidence type="ECO:0000313" key="11">
    <source>
        <dbReference type="Proteomes" id="UP000308133"/>
    </source>
</evidence>
<keyword evidence="6" id="KW-0067">ATP-binding</keyword>
<dbReference type="GO" id="GO:0005524">
    <property type="term" value="F:ATP binding"/>
    <property type="evidence" value="ECO:0007669"/>
    <property type="project" value="UniProtKB-KW"/>
</dbReference>
<dbReference type="InterPro" id="IPR000719">
    <property type="entry name" value="Prot_kinase_dom"/>
</dbReference>
<dbReference type="SMART" id="SM00220">
    <property type="entry name" value="S_TKc"/>
    <property type="match status" value="1"/>
</dbReference>
<dbReference type="Proteomes" id="UP000308133">
    <property type="component" value="Unassembled WGS sequence"/>
</dbReference>
<reference evidence="10 11" key="1">
    <citation type="submission" date="2018-02" db="EMBL/GenBank/DDBJ databases">
        <title>Draft genome sequences of Elsinoe sp., causing black scab on jojoba.</title>
        <authorList>
            <person name="Stodart B."/>
            <person name="Jeffress S."/>
            <person name="Ash G."/>
            <person name="Arun Chinnappa K."/>
        </authorList>
    </citation>
    <scope>NUCLEOTIDE SEQUENCE [LARGE SCALE GENOMIC DNA]</scope>
    <source>
        <strain evidence="10 11">Hillstone_2</strain>
    </source>
</reference>